<dbReference type="Proteomes" id="UP001221898">
    <property type="component" value="Unassembled WGS sequence"/>
</dbReference>
<proteinExistence type="predicted"/>
<reference evidence="1" key="1">
    <citation type="journal article" date="2023" name="Science">
        <title>Genome structures resolve the early diversification of teleost fishes.</title>
        <authorList>
            <person name="Parey E."/>
            <person name="Louis A."/>
            <person name="Montfort J."/>
            <person name="Bouchez O."/>
            <person name="Roques C."/>
            <person name="Iampietro C."/>
            <person name="Lluch J."/>
            <person name="Castinel A."/>
            <person name="Donnadieu C."/>
            <person name="Desvignes T."/>
            <person name="Floi Bucao C."/>
            <person name="Jouanno E."/>
            <person name="Wen M."/>
            <person name="Mejri S."/>
            <person name="Dirks R."/>
            <person name="Jansen H."/>
            <person name="Henkel C."/>
            <person name="Chen W.J."/>
            <person name="Zahm M."/>
            <person name="Cabau C."/>
            <person name="Klopp C."/>
            <person name="Thompson A.W."/>
            <person name="Robinson-Rechavi M."/>
            <person name="Braasch I."/>
            <person name="Lecointre G."/>
            <person name="Bobe J."/>
            <person name="Postlethwait J.H."/>
            <person name="Berthelot C."/>
            <person name="Roest Crollius H."/>
            <person name="Guiguen Y."/>
        </authorList>
    </citation>
    <scope>NUCLEOTIDE SEQUENCE</scope>
    <source>
        <strain evidence="1">NC1722</strain>
    </source>
</reference>
<dbReference type="PANTHER" id="PTHR47510">
    <property type="entry name" value="REVERSE TRANSCRIPTASE DOMAIN-CONTAINING PROTEIN"/>
    <property type="match status" value="1"/>
</dbReference>
<evidence type="ECO:0008006" key="3">
    <source>
        <dbReference type="Google" id="ProtNLM"/>
    </source>
</evidence>
<evidence type="ECO:0000313" key="1">
    <source>
        <dbReference type="EMBL" id="KAJ8386449.1"/>
    </source>
</evidence>
<dbReference type="AlphaFoldDB" id="A0AAD7RLM3"/>
<keyword evidence="2" id="KW-1185">Reference proteome</keyword>
<name>A0AAD7RLM3_9TELE</name>
<gene>
    <name evidence="1" type="ORF">AAFF_G00170460</name>
</gene>
<accession>A0AAD7RLM3</accession>
<evidence type="ECO:0000313" key="2">
    <source>
        <dbReference type="Proteomes" id="UP001221898"/>
    </source>
</evidence>
<dbReference type="SUPFAM" id="SSF56219">
    <property type="entry name" value="DNase I-like"/>
    <property type="match status" value="1"/>
</dbReference>
<dbReference type="InterPro" id="IPR036691">
    <property type="entry name" value="Endo/exonu/phosph_ase_sf"/>
</dbReference>
<dbReference type="PANTHER" id="PTHR47510:SF3">
    <property type="entry name" value="ENDO_EXONUCLEASE_PHOSPHATASE DOMAIN-CONTAINING PROTEIN"/>
    <property type="match status" value="1"/>
</dbReference>
<dbReference type="EMBL" id="JAINUG010000228">
    <property type="protein sequence ID" value="KAJ8386449.1"/>
    <property type="molecule type" value="Genomic_DNA"/>
</dbReference>
<sequence length="306" mass="34497">MSTVTLVAVYIPPEADKKEALSQLHSIVSEQQTAHPDGFLLVGGDFNHANLKSVAPCFYQHMGFATRNDSKLDLVYSNIRGAYRAYCWPPIGTSDHKTVMMLPVYRPRLVRSKPATKTIRTWPEGATSALQDCLETTDWNMFREAATQNQHTCVEEYSASVTGYIKKIIEDVTVEKTITTRANQKPWMTAEVRTRLKERDAAFRSGDELSFKAARAELSHAIRGAKCQYAQKIKNHFCDTNDTRRMWQGIQALTDYKPNPLAIHSDADLPDTLNNFFGRFEASNHTPAHKTIPPPESSCSNWTLLT</sequence>
<protein>
    <recommendedName>
        <fullName evidence="3">Endonuclease/exonuclease/phosphatase domain-containing protein</fullName>
    </recommendedName>
</protein>
<organism evidence="1 2">
    <name type="scientific">Aldrovandia affinis</name>
    <dbReference type="NCBI Taxonomy" id="143900"/>
    <lineage>
        <taxon>Eukaryota</taxon>
        <taxon>Metazoa</taxon>
        <taxon>Chordata</taxon>
        <taxon>Craniata</taxon>
        <taxon>Vertebrata</taxon>
        <taxon>Euteleostomi</taxon>
        <taxon>Actinopterygii</taxon>
        <taxon>Neopterygii</taxon>
        <taxon>Teleostei</taxon>
        <taxon>Notacanthiformes</taxon>
        <taxon>Halosauridae</taxon>
        <taxon>Aldrovandia</taxon>
    </lineage>
</organism>
<dbReference type="Gene3D" id="3.60.10.10">
    <property type="entry name" value="Endonuclease/exonuclease/phosphatase"/>
    <property type="match status" value="1"/>
</dbReference>
<comment type="caution">
    <text evidence="1">The sequence shown here is derived from an EMBL/GenBank/DDBJ whole genome shotgun (WGS) entry which is preliminary data.</text>
</comment>